<gene>
    <name evidence="2" type="ORF">LZC94_45385</name>
</gene>
<dbReference type="Gene3D" id="3.40.50.1820">
    <property type="entry name" value="alpha/beta hydrolase"/>
    <property type="match status" value="1"/>
</dbReference>
<evidence type="ECO:0000313" key="2">
    <source>
        <dbReference type="EMBL" id="WXB15041.1"/>
    </source>
</evidence>
<keyword evidence="3" id="KW-1185">Reference proteome</keyword>
<dbReference type="InterPro" id="IPR029058">
    <property type="entry name" value="AB_hydrolase_fold"/>
</dbReference>
<evidence type="ECO:0000259" key="1">
    <source>
        <dbReference type="Pfam" id="PF00561"/>
    </source>
</evidence>
<dbReference type="InterPro" id="IPR000073">
    <property type="entry name" value="AB_hydrolase_1"/>
</dbReference>
<feature type="domain" description="AB hydrolase-1" evidence="1">
    <location>
        <begin position="83"/>
        <end position="254"/>
    </location>
</feature>
<reference evidence="2 3" key="1">
    <citation type="submission" date="2021-12" db="EMBL/GenBank/DDBJ databases">
        <title>Discovery of the Pendulisporaceae a myxobacterial family with distinct sporulation behavior and unique specialized metabolism.</title>
        <authorList>
            <person name="Garcia R."/>
            <person name="Popoff A."/>
            <person name="Bader C.D."/>
            <person name="Loehr J."/>
            <person name="Walesch S."/>
            <person name="Walt C."/>
            <person name="Boldt J."/>
            <person name="Bunk B."/>
            <person name="Haeckl F.J.F.P.J."/>
            <person name="Gunesch A.P."/>
            <person name="Birkelbach J."/>
            <person name="Nuebel U."/>
            <person name="Pietschmann T."/>
            <person name="Bach T."/>
            <person name="Mueller R."/>
        </authorList>
    </citation>
    <scope>NUCLEOTIDE SEQUENCE [LARGE SCALE GENOMIC DNA]</scope>
    <source>
        <strain evidence="2 3">MSr11954</strain>
    </source>
</reference>
<organism evidence="2 3">
    <name type="scientific">Pendulispora albinea</name>
    <dbReference type="NCBI Taxonomy" id="2741071"/>
    <lineage>
        <taxon>Bacteria</taxon>
        <taxon>Pseudomonadati</taxon>
        <taxon>Myxococcota</taxon>
        <taxon>Myxococcia</taxon>
        <taxon>Myxococcales</taxon>
        <taxon>Sorangiineae</taxon>
        <taxon>Pendulisporaceae</taxon>
        <taxon>Pendulispora</taxon>
    </lineage>
</organism>
<dbReference type="GO" id="GO:0016787">
    <property type="term" value="F:hydrolase activity"/>
    <property type="evidence" value="ECO:0007669"/>
    <property type="project" value="UniProtKB-KW"/>
</dbReference>
<proteinExistence type="predicted"/>
<dbReference type="RefSeq" id="WP_394824665.1">
    <property type="nucleotide sequence ID" value="NZ_CP089984.1"/>
</dbReference>
<dbReference type="EMBL" id="CP089984">
    <property type="protein sequence ID" value="WXB15041.1"/>
    <property type="molecule type" value="Genomic_DNA"/>
</dbReference>
<dbReference type="Pfam" id="PF00561">
    <property type="entry name" value="Abhydrolase_1"/>
    <property type="match status" value="1"/>
</dbReference>
<name>A0ABZ2M129_9BACT</name>
<evidence type="ECO:0000313" key="3">
    <source>
        <dbReference type="Proteomes" id="UP001370348"/>
    </source>
</evidence>
<dbReference type="Proteomes" id="UP001370348">
    <property type="component" value="Chromosome"/>
</dbReference>
<accession>A0ABZ2M129</accession>
<dbReference type="SUPFAM" id="SSF53474">
    <property type="entry name" value="alpha/beta-Hydrolases"/>
    <property type="match status" value="1"/>
</dbReference>
<keyword evidence="2" id="KW-0378">Hydrolase</keyword>
<protein>
    <submittedName>
        <fullName evidence="2">Alpha/beta hydrolase</fullName>
    </submittedName>
</protein>
<sequence length="276" mass="30746">MQEILVPSADGHRVRAFFSGRDAQKPTVTFVLPFGSKFDMARPFLTELAGPFNVVTWEARIIVDDPELHPDVDAITPQMHVADMISVLSRLEIPRTDVIGYCSGAGISLLAAHEHPDRFGRLALVSGEYVLPPSVCARTRFQNDLDELLVFAATSKAHTAAIFSKLTPREVPEGDTVLAGAALPFSRPEYLHRFAVNYISYRKMEFLRIAPEVEHRALVIVGERDEQVTVRSSELIQGKLRRSELRLDPVADHHDVCRAVTPINRAVVEFLSLEPS</sequence>